<keyword evidence="3 4" id="KW-0408">Iron</keyword>
<organism evidence="7 8">
    <name type="scientific">Mucilaginibacter dorajii</name>
    <dbReference type="NCBI Taxonomy" id="692994"/>
    <lineage>
        <taxon>Bacteria</taxon>
        <taxon>Pseudomonadati</taxon>
        <taxon>Bacteroidota</taxon>
        <taxon>Sphingobacteriia</taxon>
        <taxon>Sphingobacteriales</taxon>
        <taxon>Sphingobacteriaceae</taxon>
        <taxon>Mucilaginibacter</taxon>
    </lineage>
</organism>
<reference evidence="8" key="1">
    <citation type="journal article" date="2019" name="Int. J. Syst. Evol. Microbiol.">
        <title>The Global Catalogue of Microorganisms (GCM) 10K type strain sequencing project: providing services to taxonomists for standard genome sequencing and annotation.</title>
        <authorList>
            <consortium name="The Broad Institute Genomics Platform"/>
            <consortium name="The Broad Institute Genome Sequencing Center for Infectious Disease"/>
            <person name="Wu L."/>
            <person name="Ma J."/>
        </authorList>
    </citation>
    <scope>NUCLEOTIDE SEQUENCE [LARGE SCALE GENOMIC DNA]</scope>
    <source>
        <strain evidence="8">JCM 16601</strain>
    </source>
</reference>
<name>A0ABP7QEP7_9SPHI</name>
<gene>
    <name evidence="7" type="ORF">GCM10022210_35250</name>
</gene>
<keyword evidence="1 4" id="KW-0349">Heme</keyword>
<sequence length="325" mass="36091">MKKFLKFTAYTVIAVAVIVIAGISYITLALPNVGKPEDIKIVLTPQRIERGKYLANHVTLCMDCHSTRDWTKFAGPMIDGTEGKGGEKFDAAVGFPGNVEVPNITPYHLGSWTDGELFRAIITGVKKDGSAIFPLMPWPYYSKMDREDVYSIIAYIRSLKSIKTDYPPAKLDFPLNILVHTMPQKASLGKVPDTKDTLKYGEYLVTSAACMECHSQVDKGKIIPGLEYAGGREFVIPNAGIVRSANITADKTTGIGSWTKAQFINQFKQYADSAKAKIGVKPHEFQSIMPWYKYADLKETDVEAIYAYVKTIKPIKNQVVKFSAK</sequence>
<dbReference type="InterPro" id="IPR036909">
    <property type="entry name" value="Cyt_c-like_dom_sf"/>
</dbReference>
<keyword evidence="8" id="KW-1185">Reference proteome</keyword>
<evidence type="ECO:0000313" key="8">
    <source>
        <dbReference type="Proteomes" id="UP001500742"/>
    </source>
</evidence>
<dbReference type="EMBL" id="BAAAZC010000025">
    <property type="protein sequence ID" value="GAA3980889.1"/>
    <property type="molecule type" value="Genomic_DNA"/>
</dbReference>
<evidence type="ECO:0000259" key="6">
    <source>
        <dbReference type="PROSITE" id="PS51007"/>
    </source>
</evidence>
<dbReference type="InterPro" id="IPR051459">
    <property type="entry name" value="Cytochrome_c-type_DH"/>
</dbReference>
<keyword evidence="5" id="KW-1133">Transmembrane helix</keyword>
<keyword evidence="2 4" id="KW-0479">Metal-binding</keyword>
<dbReference type="Gene3D" id="1.10.760.10">
    <property type="entry name" value="Cytochrome c-like domain"/>
    <property type="match status" value="2"/>
</dbReference>
<dbReference type="RefSeq" id="WP_259088398.1">
    <property type="nucleotide sequence ID" value="NZ_BAAAZC010000025.1"/>
</dbReference>
<evidence type="ECO:0000256" key="5">
    <source>
        <dbReference type="SAM" id="Phobius"/>
    </source>
</evidence>
<evidence type="ECO:0000313" key="7">
    <source>
        <dbReference type="EMBL" id="GAA3980889.1"/>
    </source>
</evidence>
<protein>
    <recommendedName>
        <fullName evidence="6">Cytochrome c domain-containing protein</fullName>
    </recommendedName>
</protein>
<evidence type="ECO:0000256" key="2">
    <source>
        <dbReference type="ARBA" id="ARBA00022723"/>
    </source>
</evidence>
<dbReference type="Proteomes" id="UP001500742">
    <property type="component" value="Unassembled WGS sequence"/>
</dbReference>
<dbReference type="PANTHER" id="PTHR35008">
    <property type="entry name" value="BLL4482 PROTEIN-RELATED"/>
    <property type="match status" value="1"/>
</dbReference>
<keyword evidence="5" id="KW-0472">Membrane</keyword>
<dbReference type="SUPFAM" id="SSF46626">
    <property type="entry name" value="Cytochrome c"/>
    <property type="match status" value="2"/>
</dbReference>
<proteinExistence type="predicted"/>
<feature type="domain" description="Cytochrome c" evidence="6">
    <location>
        <begin position="196"/>
        <end position="313"/>
    </location>
</feature>
<evidence type="ECO:0000256" key="4">
    <source>
        <dbReference type="PROSITE-ProRule" id="PRU00433"/>
    </source>
</evidence>
<keyword evidence="5" id="KW-0812">Transmembrane</keyword>
<evidence type="ECO:0000256" key="1">
    <source>
        <dbReference type="ARBA" id="ARBA00022617"/>
    </source>
</evidence>
<dbReference type="PROSITE" id="PS51007">
    <property type="entry name" value="CYTC"/>
    <property type="match status" value="2"/>
</dbReference>
<feature type="transmembrane region" description="Helical" evidence="5">
    <location>
        <begin position="7"/>
        <end position="30"/>
    </location>
</feature>
<evidence type="ECO:0000256" key="3">
    <source>
        <dbReference type="ARBA" id="ARBA00023004"/>
    </source>
</evidence>
<accession>A0ABP7QEP7</accession>
<dbReference type="Pfam" id="PF00034">
    <property type="entry name" value="Cytochrom_C"/>
    <property type="match status" value="1"/>
</dbReference>
<dbReference type="PANTHER" id="PTHR35008:SF8">
    <property type="entry name" value="ALCOHOL DEHYDROGENASE CYTOCHROME C SUBUNIT"/>
    <property type="match status" value="1"/>
</dbReference>
<feature type="domain" description="Cytochrome c" evidence="6">
    <location>
        <begin position="46"/>
        <end position="160"/>
    </location>
</feature>
<dbReference type="InterPro" id="IPR009056">
    <property type="entry name" value="Cyt_c-like_dom"/>
</dbReference>
<comment type="caution">
    <text evidence="7">The sequence shown here is derived from an EMBL/GenBank/DDBJ whole genome shotgun (WGS) entry which is preliminary data.</text>
</comment>